<feature type="region of interest" description="Disordered" evidence="5">
    <location>
        <begin position="234"/>
        <end position="286"/>
    </location>
</feature>
<dbReference type="InterPro" id="IPR039663">
    <property type="entry name" value="AIP/AIPL1/TTC9"/>
</dbReference>
<dbReference type="GeneTree" id="ENSGT00390000001289"/>
<keyword evidence="7" id="KW-1185">Reference proteome</keyword>
<dbReference type="GO" id="GO:0003755">
    <property type="term" value="F:peptidyl-prolyl cis-trans isomerase activity"/>
    <property type="evidence" value="ECO:0007669"/>
    <property type="project" value="InterPro"/>
</dbReference>
<dbReference type="PANTHER" id="PTHR11242">
    <property type="entry name" value="ARYL HYDROCARBON RECEPTOR INTERACTING PROTEIN RELATED"/>
    <property type="match status" value="1"/>
</dbReference>
<reference evidence="6" key="2">
    <citation type="submission" date="2025-08" db="UniProtKB">
        <authorList>
            <consortium name="Ensembl"/>
        </authorList>
    </citation>
    <scope>IDENTIFICATION</scope>
</reference>
<feature type="compositionally biased region" description="Polar residues" evidence="5">
    <location>
        <begin position="257"/>
        <end position="279"/>
    </location>
</feature>
<proteinExistence type="predicted"/>
<dbReference type="Gene3D" id="1.25.40.10">
    <property type="entry name" value="Tetratricopeptide repeat domain"/>
    <property type="match status" value="1"/>
</dbReference>
<protein>
    <submittedName>
        <fullName evidence="6">Aryl hydrocarbon receptor interacting protein like 1</fullName>
    </submittedName>
</protein>
<evidence type="ECO:0000313" key="7">
    <source>
        <dbReference type="Proteomes" id="UP000314982"/>
    </source>
</evidence>
<dbReference type="SUPFAM" id="SSF48452">
    <property type="entry name" value="TPR-like"/>
    <property type="match status" value="1"/>
</dbReference>
<organism evidence="6 7">
    <name type="scientific">Hucho hucho</name>
    <name type="common">huchen</name>
    <dbReference type="NCBI Taxonomy" id="62062"/>
    <lineage>
        <taxon>Eukaryota</taxon>
        <taxon>Metazoa</taxon>
        <taxon>Chordata</taxon>
        <taxon>Craniata</taxon>
        <taxon>Vertebrata</taxon>
        <taxon>Euteleostomi</taxon>
        <taxon>Actinopterygii</taxon>
        <taxon>Neopterygii</taxon>
        <taxon>Teleostei</taxon>
        <taxon>Protacanthopterygii</taxon>
        <taxon>Salmoniformes</taxon>
        <taxon>Salmonidae</taxon>
        <taxon>Salmoninae</taxon>
        <taxon>Hucho</taxon>
    </lineage>
</organism>
<dbReference type="InterPro" id="IPR046357">
    <property type="entry name" value="PPIase_dom_sf"/>
</dbReference>
<accession>A0A4W5LZ16</accession>
<keyword evidence="2" id="KW-0677">Repeat</keyword>
<dbReference type="PANTHER" id="PTHR11242:SF2">
    <property type="entry name" value="ARYL-HYDROCARBON-INTERACTING PROTEIN-LIKE 1"/>
    <property type="match status" value="1"/>
</dbReference>
<keyword evidence="4" id="KW-0539">Nucleus</keyword>
<sequence length="286" mass="33000">MNRAPGVEGIKKTIMYGGTAEMPRFITGTKVAFHFGTQLCDDCTGIDDSKLEIWETLLTSMKIGEVAEFWCDVTVSRTHSPTTQCHISMFPDSKHLSRSQLISIKKGFVYLYSYCYIGDMKAVPLLHGQGNKLYKLGRYRDATNKYKEAIKAWEVHWLTLEKMGNILTLNYCQCRLRMEEYEVIEHTSGNQHPGEIKVFYVRWRAHMEVWNEAEARKAVKKDLGVLNMRMEEKNEEEKYGTMAGHSRTEVSNRGLKQRSQTEVSNRQHSKTEPSTNIPDYTNHGRD</sequence>
<evidence type="ECO:0000256" key="1">
    <source>
        <dbReference type="ARBA" id="ARBA00004123"/>
    </source>
</evidence>
<dbReference type="Ensembl" id="ENSHHUT00000032905.1">
    <property type="protein sequence ID" value="ENSHHUP00000031601.1"/>
    <property type="gene ID" value="ENSHHUG00000019996.1"/>
</dbReference>
<evidence type="ECO:0000256" key="3">
    <source>
        <dbReference type="ARBA" id="ARBA00022803"/>
    </source>
</evidence>
<dbReference type="InterPro" id="IPR011990">
    <property type="entry name" value="TPR-like_helical_dom_sf"/>
</dbReference>
<dbReference type="Proteomes" id="UP000314982">
    <property type="component" value="Unassembled WGS sequence"/>
</dbReference>
<keyword evidence="3" id="KW-0802">TPR repeat</keyword>
<dbReference type="STRING" id="62062.ENSHHUP00000031601"/>
<evidence type="ECO:0000256" key="2">
    <source>
        <dbReference type="ARBA" id="ARBA00022737"/>
    </source>
</evidence>
<dbReference type="GO" id="GO:0005634">
    <property type="term" value="C:nucleus"/>
    <property type="evidence" value="ECO:0007669"/>
    <property type="project" value="UniProtKB-SubCell"/>
</dbReference>
<reference evidence="7" key="1">
    <citation type="submission" date="2018-06" db="EMBL/GenBank/DDBJ databases">
        <title>Genome assembly of Danube salmon.</title>
        <authorList>
            <person name="Macqueen D.J."/>
            <person name="Gundappa M.K."/>
        </authorList>
    </citation>
    <scope>NUCLEOTIDE SEQUENCE [LARGE SCALE GENOMIC DNA]</scope>
</reference>
<dbReference type="Gene3D" id="3.10.50.40">
    <property type="match status" value="1"/>
</dbReference>
<evidence type="ECO:0000313" key="6">
    <source>
        <dbReference type="Ensembl" id="ENSHHUP00000031601.1"/>
    </source>
</evidence>
<comment type="subcellular location">
    <subcellularLocation>
        <location evidence="1">Nucleus</location>
    </subcellularLocation>
</comment>
<dbReference type="AlphaFoldDB" id="A0A4W5LZ16"/>
<reference evidence="6" key="3">
    <citation type="submission" date="2025-09" db="UniProtKB">
        <authorList>
            <consortium name="Ensembl"/>
        </authorList>
    </citation>
    <scope>IDENTIFICATION</scope>
</reference>
<name>A0A4W5LZ16_9TELE</name>
<evidence type="ECO:0000256" key="4">
    <source>
        <dbReference type="ARBA" id="ARBA00023242"/>
    </source>
</evidence>
<evidence type="ECO:0000256" key="5">
    <source>
        <dbReference type="SAM" id="MobiDB-lite"/>
    </source>
</evidence>